<dbReference type="EMBL" id="MKZS01000001">
    <property type="protein sequence ID" value="OLT60590.1"/>
    <property type="molecule type" value="Genomic_DNA"/>
</dbReference>
<dbReference type="NCBIfam" id="TIGR04156">
    <property type="entry name" value="cyanoexo_CrtB"/>
    <property type="match status" value="1"/>
</dbReference>
<keyword evidence="4 8" id="KW-0812">Transmembrane</keyword>
<dbReference type="InterPro" id="IPR026392">
    <property type="entry name" value="Exo/Archaeosortase_dom"/>
</dbReference>
<dbReference type="RefSeq" id="WP_075900956.1">
    <property type="nucleotide sequence ID" value="NZ_MKZS01000001.1"/>
</dbReference>
<organism evidence="9 10">
    <name type="scientific">Moorena bouillonii PNG</name>
    <dbReference type="NCBI Taxonomy" id="568701"/>
    <lineage>
        <taxon>Bacteria</taxon>
        <taxon>Bacillati</taxon>
        <taxon>Cyanobacteriota</taxon>
        <taxon>Cyanophyceae</taxon>
        <taxon>Coleofasciculales</taxon>
        <taxon>Coleofasciculaceae</taxon>
        <taxon>Moorena</taxon>
    </lineage>
</organism>
<dbReference type="Pfam" id="PF09721">
    <property type="entry name" value="Exosortase_EpsH"/>
    <property type="match status" value="1"/>
</dbReference>
<dbReference type="NCBIfam" id="TIGR02602">
    <property type="entry name" value="8TM_EpsH"/>
    <property type="match status" value="1"/>
</dbReference>
<keyword evidence="3" id="KW-0645">Protease</keyword>
<dbReference type="InterPro" id="IPR026492">
    <property type="entry name" value="Cyanoexo_CrtB"/>
</dbReference>
<name>A0A1U7N3Q7_9CYAN</name>
<dbReference type="GO" id="GO:0005886">
    <property type="term" value="C:plasma membrane"/>
    <property type="evidence" value="ECO:0007669"/>
    <property type="project" value="UniProtKB-SubCell"/>
</dbReference>
<evidence type="ECO:0000256" key="6">
    <source>
        <dbReference type="ARBA" id="ARBA00022989"/>
    </source>
</evidence>
<evidence type="ECO:0000256" key="5">
    <source>
        <dbReference type="ARBA" id="ARBA00022801"/>
    </source>
</evidence>
<protein>
    <submittedName>
        <fullName evidence="9">Cyanoexosortase B</fullName>
    </submittedName>
</protein>
<feature type="transmembrane region" description="Helical" evidence="8">
    <location>
        <begin position="14"/>
        <end position="36"/>
    </location>
</feature>
<evidence type="ECO:0000256" key="3">
    <source>
        <dbReference type="ARBA" id="ARBA00022670"/>
    </source>
</evidence>
<feature type="transmembrane region" description="Helical" evidence="8">
    <location>
        <begin position="265"/>
        <end position="281"/>
    </location>
</feature>
<sequence>MQIGRKIPIAIDRYLLDGLIIALLVIIYGPVLMHWYDGWLNKSISITHEYFSHGLIGLPFAANIVWTNRRRWHNLTDTAHPFGVVLLMIGAVSYLSGQSELVNLSFPMVLAGMSLWLKGIGGFKLQSFPLLLVALATPTAVPYLIEPYILPLQRFIAAMAAFILTQFGMNVRLEGINLFVSDRIVEVAPHCAGLKMLFTCLYVSLMLLYWSGAIESRLKTIWLLSGALVISVSANIVRNSVLTFFHGSGQDKAFHWLHESWGGDLYSAMMLVMLVLLMKLIEKYFPSDPNLTPLANHQD</sequence>
<dbReference type="InterPro" id="IPR019127">
    <property type="entry name" value="Exosortase"/>
</dbReference>
<evidence type="ECO:0000256" key="7">
    <source>
        <dbReference type="ARBA" id="ARBA00023136"/>
    </source>
</evidence>
<evidence type="ECO:0000313" key="9">
    <source>
        <dbReference type="EMBL" id="OLT60590.1"/>
    </source>
</evidence>
<feature type="transmembrane region" description="Helical" evidence="8">
    <location>
        <begin position="78"/>
        <end position="95"/>
    </location>
</feature>
<feature type="transmembrane region" description="Helical" evidence="8">
    <location>
        <begin position="221"/>
        <end position="245"/>
    </location>
</feature>
<dbReference type="AlphaFoldDB" id="A0A1U7N3Q7"/>
<dbReference type="NCBIfam" id="TIGR04178">
    <property type="entry name" value="exo_archaeo"/>
    <property type="match status" value="1"/>
</dbReference>
<keyword evidence="10" id="KW-1185">Reference proteome</keyword>
<keyword evidence="7 8" id="KW-0472">Membrane</keyword>
<evidence type="ECO:0000256" key="8">
    <source>
        <dbReference type="SAM" id="Phobius"/>
    </source>
</evidence>
<gene>
    <name evidence="9" type="ORF">BJP37_17825</name>
</gene>
<feature type="transmembrane region" description="Helical" evidence="8">
    <location>
        <begin position="148"/>
        <end position="167"/>
    </location>
</feature>
<evidence type="ECO:0000313" key="10">
    <source>
        <dbReference type="Proteomes" id="UP000186657"/>
    </source>
</evidence>
<accession>A0A1U7N3Q7</accession>
<feature type="transmembrane region" description="Helical" evidence="8">
    <location>
        <begin position="187"/>
        <end position="209"/>
    </location>
</feature>
<dbReference type="Proteomes" id="UP000186657">
    <property type="component" value="Unassembled WGS sequence"/>
</dbReference>
<comment type="caution">
    <text evidence="9">The sequence shown here is derived from an EMBL/GenBank/DDBJ whole genome shotgun (WGS) entry which is preliminary data.</text>
</comment>
<proteinExistence type="predicted"/>
<evidence type="ECO:0000256" key="4">
    <source>
        <dbReference type="ARBA" id="ARBA00022692"/>
    </source>
</evidence>
<evidence type="ECO:0000256" key="1">
    <source>
        <dbReference type="ARBA" id="ARBA00004651"/>
    </source>
</evidence>
<evidence type="ECO:0000256" key="2">
    <source>
        <dbReference type="ARBA" id="ARBA00022475"/>
    </source>
</evidence>
<dbReference type="GO" id="GO:0006508">
    <property type="term" value="P:proteolysis"/>
    <property type="evidence" value="ECO:0007669"/>
    <property type="project" value="UniProtKB-KW"/>
</dbReference>
<feature type="transmembrane region" description="Helical" evidence="8">
    <location>
        <begin position="48"/>
        <end position="66"/>
    </location>
</feature>
<dbReference type="InterPro" id="IPR013426">
    <property type="entry name" value="EpsH-like"/>
</dbReference>
<reference evidence="9 10" key="1">
    <citation type="submission" date="2016-10" db="EMBL/GenBank/DDBJ databases">
        <title>Comparative genomics uncovers the prolific and rare metabolic potential of the cyanobacterial genus Moorea.</title>
        <authorList>
            <person name="Leao T."/>
            <person name="Castelao G."/>
            <person name="Korobeynikov A."/>
            <person name="Monroe E.A."/>
            <person name="Podell S."/>
            <person name="Glukhov E."/>
            <person name="Allen E."/>
            <person name="Gerwick W.H."/>
            <person name="Gerwick L."/>
        </authorList>
    </citation>
    <scope>NUCLEOTIDE SEQUENCE [LARGE SCALE GENOMIC DNA]</scope>
    <source>
        <strain evidence="9 10">PNG5-198</strain>
    </source>
</reference>
<comment type="subcellular location">
    <subcellularLocation>
        <location evidence="1">Cell membrane</location>
        <topology evidence="1">Multi-pass membrane protein</topology>
    </subcellularLocation>
</comment>
<keyword evidence="2" id="KW-1003">Cell membrane</keyword>
<dbReference type="GO" id="GO:0008233">
    <property type="term" value="F:peptidase activity"/>
    <property type="evidence" value="ECO:0007669"/>
    <property type="project" value="UniProtKB-KW"/>
</dbReference>
<keyword evidence="6 8" id="KW-1133">Transmembrane helix</keyword>
<keyword evidence="5" id="KW-0378">Hydrolase</keyword>